<dbReference type="InterPro" id="IPR013154">
    <property type="entry name" value="ADH-like_N"/>
</dbReference>
<comment type="caution">
    <text evidence="9">The sequence shown here is derived from an EMBL/GenBank/DDBJ whole genome shotgun (WGS) entry which is preliminary data.</text>
</comment>
<dbReference type="PANTHER" id="PTHR43161:SF9">
    <property type="entry name" value="SORBITOL DEHYDROGENASE"/>
    <property type="match status" value="1"/>
</dbReference>
<dbReference type="Pfam" id="PF08240">
    <property type="entry name" value="ADH_N"/>
    <property type="match status" value="1"/>
</dbReference>
<reference evidence="9 10" key="1">
    <citation type="submission" date="2020-04" db="EMBL/GenBank/DDBJ databases">
        <title>Arthrobacter sp. nov.</title>
        <authorList>
            <person name="Liu S."/>
        </authorList>
    </citation>
    <scope>NUCLEOTIDE SEQUENCE [LARGE SCALE GENOMIC DNA]</scope>
    <source>
        <strain evidence="9 10">E918</strain>
    </source>
</reference>
<accession>A0A7X6K5W9</accession>
<keyword evidence="10" id="KW-1185">Reference proteome</keyword>
<gene>
    <name evidence="9" type="ORF">HGG74_07530</name>
</gene>
<organism evidence="9 10">
    <name type="scientific">Arthrobacter mobilis</name>
    <dbReference type="NCBI Taxonomy" id="2724944"/>
    <lineage>
        <taxon>Bacteria</taxon>
        <taxon>Bacillati</taxon>
        <taxon>Actinomycetota</taxon>
        <taxon>Actinomycetes</taxon>
        <taxon>Micrococcales</taxon>
        <taxon>Micrococcaceae</taxon>
        <taxon>Arthrobacter</taxon>
    </lineage>
</organism>
<evidence type="ECO:0000256" key="4">
    <source>
        <dbReference type="ARBA" id="ARBA00022833"/>
    </source>
</evidence>
<dbReference type="InterPro" id="IPR002328">
    <property type="entry name" value="ADH_Zn_CS"/>
</dbReference>
<evidence type="ECO:0000256" key="2">
    <source>
        <dbReference type="ARBA" id="ARBA00008072"/>
    </source>
</evidence>
<comment type="similarity">
    <text evidence="2 6">Belongs to the zinc-containing alcohol dehydrogenase family.</text>
</comment>
<evidence type="ECO:0000256" key="5">
    <source>
        <dbReference type="ARBA" id="ARBA00023002"/>
    </source>
</evidence>
<dbReference type="AlphaFoldDB" id="A0A7X6K5W9"/>
<dbReference type="InterPro" id="IPR045306">
    <property type="entry name" value="SDH-like"/>
</dbReference>
<dbReference type="Proteomes" id="UP000544090">
    <property type="component" value="Unassembled WGS sequence"/>
</dbReference>
<evidence type="ECO:0000313" key="9">
    <source>
        <dbReference type="EMBL" id="NKX54395.1"/>
    </source>
</evidence>
<dbReference type="InterPro" id="IPR036291">
    <property type="entry name" value="NAD(P)-bd_dom_sf"/>
</dbReference>
<dbReference type="PROSITE" id="PS00059">
    <property type="entry name" value="ADH_ZINC"/>
    <property type="match status" value="1"/>
</dbReference>
<evidence type="ECO:0000256" key="3">
    <source>
        <dbReference type="ARBA" id="ARBA00022723"/>
    </source>
</evidence>
<evidence type="ECO:0000256" key="6">
    <source>
        <dbReference type="RuleBase" id="RU361277"/>
    </source>
</evidence>
<dbReference type="Gene3D" id="3.40.50.720">
    <property type="entry name" value="NAD(P)-binding Rossmann-like Domain"/>
    <property type="match status" value="1"/>
</dbReference>
<protein>
    <submittedName>
        <fullName evidence="9">NAD(P)-dependent alcohol dehydrogenase</fullName>
    </submittedName>
</protein>
<evidence type="ECO:0000259" key="7">
    <source>
        <dbReference type="Pfam" id="PF00107"/>
    </source>
</evidence>
<keyword evidence="3 6" id="KW-0479">Metal-binding</keyword>
<dbReference type="PANTHER" id="PTHR43161">
    <property type="entry name" value="SORBITOL DEHYDROGENASE"/>
    <property type="match status" value="1"/>
</dbReference>
<keyword evidence="4 6" id="KW-0862">Zinc</keyword>
<evidence type="ECO:0000256" key="1">
    <source>
        <dbReference type="ARBA" id="ARBA00001947"/>
    </source>
</evidence>
<comment type="cofactor">
    <cofactor evidence="1 6">
        <name>Zn(2+)</name>
        <dbReference type="ChEBI" id="CHEBI:29105"/>
    </cofactor>
</comment>
<dbReference type="Gene3D" id="3.90.180.10">
    <property type="entry name" value="Medium-chain alcohol dehydrogenases, catalytic domain"/>
    <property type="match status" value="1"/>
</dbReference>
<dbReference type="SUPFAM" id="SSF51735">
    <property type="entry name" value="NAD(P)-binding Rossmann-fold domains"/>
    <property type="match status" value="1"/>
</dbReference>
<dbReference type="CDD" id="cd05285">
    <property type="entry name" value="sorbitol_DH"/>
    <property type="match status" value="1"/>
</dbReference>
<proteinExistence type="inferred from homology"/>
<name>A0A7X6K5W9_9MICC</name>
<dbReference type="GO" id="GO:0003939">
    <property type="term" value="F:L-iditol 2-dehydrogenase (NAD+) activity"/>
    <property type="evidence" value="ECO:0007669"/>
    <property type="project" value="TreeGrafter"/>
</dbReference>
<dbReference type="GO" id="GO:0008270">
    <property type="term" value="F:zinc ion binding"/>
    <property type="evidence" value="ECO:0007669"/>
    <property type="project" value="InterPro"/>
</dbReference>
<dbReference type="Pfam" id="PF00107">
    <property type="entry name" value="ADH_zinc_N"/>
    <property type="match status" value="1"/>
</dbReference>
<feature type="domain" description="Alcohol dehydrogenase-like C-terminal" evidence="7">
    <location>
        <begin position="147"/>
        <end position="264"/>
    </location>
</feature>
<dbReference type="InterPro" id="IPR013149">
    <property type="entry name" value="ADH-like_C"/>
</dbReference>
<dbReference type="EMBL" id="JAAZSQ010000005">
    <property type="protein sequence ID" value="NKX54395.1"/>
    <property type="molecule type" value="Genomic_DNA"/>
</dbReference>
<dbReference type="InterPro" id="IPR011032">
    <property type="entry name" value="GroES-like_sf"/>
</dbReference>
<sequence>MRIHTVTVCGSDIHYFEHGRIADFVVDGPIILGHEASGTIVNVGSGADPGRIGQRVALEPGISCRTCRHCLEGRYNLCPSMAFHATPPYDGALQTFVALPAHLAHPVPDDVSFERAALVEPLAVAVQACRRARLRGGERVLVAGAGAIGLLCAQVAASMGAAEVVVTDTDPGRVETAKAAFGVQAVLADEVQGDFDCFLECSGANRALVTGLRILRPGSVAVLVGMGQQEMSELPLGWMLVREISLLTTFRYANAYPAAIALAASGQIRLDGLIGASFSLEDSAAAFNQARTNKKILRSAIRMQARGMGMTCAG</sequence>
<dbReference type="SUPFAM" id="SSF50129">
    <property type="entry name" value="GroES-like"/>
    <property type="match status" value="1"/>
</dbReference>
<dbReference type="GO" id="GO:0006062">
    <property type="term" value="P:sorbitol catabolic process"/>
    <property type="evidence" value="ECO:0007669"/>
    <property type="project" value="TreeGrafter"/>
</dbReference>
<evidence type="ECO:0000259" key="8">
    <source>
        <dbReference type="Pfam" id="PF08240"/>
    </source>
</evidence>
<feature type="domain" description="Alcohol dehydrogenase-like N-terminal" evidence="8">
    <location>
        <begin position="2"/>
        <end position="109"/>
    </location>
</feature>
<keyword evidence="5" id="KW-0560">Oxidoreductase</keyword>
<evidence type="ECO:0000313" key="10">
    <source>
        <dbReference type="Proteomes" id="UP000544090"/>
    </source>
</evidence>